<dbReference type="SUPFAM" id="SSF53756">
    <property type="entry name" value="UDP-Glycosyltransferase/glycogen phosphorylase"/>
    <property type="match status" value="1"/>
</dbReference>
<sequence>MNKLSIAYITFDIVPAPKGASVHIEAFSSALADAYEEIHLLTVSPTAELIYSEQIHPNINHVMLPALGNDFIQRVLYFRRALQGWLKNQRFDVIHIRSIYEGLIIACNKKQYCDRLIFEVNGLPSIELKYRYPAVADDEELLYKLHSQEQICLNAADLVVTPSYVTAKYLQEREISENKIKVIPNGVDLDIFTYSKTQQFNTDLVHLPYQMLYFGTFSSWQGVNLAIEALGLVNRDFPACLTVIGQGRNYQIKTLKQLAYKLGVADKLNILEPMPQKELVAHIHSSDVILAPLTANDRNLVQGCCPLKILEGMATGTPVITSDIPVVQELGENGVHFLSVKPGSAKAIKDAVVQLRNDQDLASQLAINGRQRIEAHYTWQGAGKDLIAAYQELITVD</sequence>
<feature type="domain" description="Glycosyl transferase family 1" evidence="1">
    <location>
        <begin position="206"/>
        <end position="372"/>
    </location>
</feature>
<proteinExistence type="predicted"/>
<dbReference type="InterPro" id="IPR001296">
    <property type="entry name" value="Glyco_trans_1"/>
</dbReference>
<dbReference type="Pfam" id="PF00534">
    <property type="entry name" value="Glycos_transf_1"/>
    <property type="match status" value="1"/>
</dbReference>
<reference evidence="3 4" key="1">
    <citation type="submission" date="2017-06" db="EMBL/GenBank/DDBJ databases">
        <title>Genome sequencing of cyanobaciteial culture collection at National Institute for Environmental Studies (NIES).</title>
        <authorList>
            <person name="Hirose Y."/>
            <person name="Shimura Y."/>
            <person name="Fujisawa T."/>
            <person name="Nakamura Y."/>
            <person name="Kawachi M."/>
        </authorList>
    </citation>
    <scope>NUCLEOTIDE SEQUENCE [LARGE SCALE GENOMIC DNA]</scope>
    <source>
        <strain evidence="3 4">NIES-23</strain>
    </source>
</reference>
<dbReference type="CDD" id="cd03801">
    <property type="entry name" value="GT4_PimA-like"/>
    <property type="match status" value="1"/>
</dbReference>
<dbReference type="AlphaFoldDB" id="A0A1Z4KQF5"/>
<organism evidence="3 4">
    <name type="scientific">Trichormus variabilis NIES-23</name>
    <dbReference type="NCBI Taxonomy" id="1973479"/>
    <lineage>
        <taxon>Bacteria</taxon>
        <taxon>Bacillati</taxon>
        <taxon>Cyanobacteriota</taxon>
        <taxon>Cyanophyceae</taxon>
        <taxon>Nostocales</taxon>
        <taxon>Nostocaceae</taxon>
        <taxon>Trichormus</taxon>
    </lineage>
</organism>
<keyword evidence="3" id="KW-0808">Transferase</keyword>
<evidence type="ECO:0000313" key="4">
    <source>
        <dbReference type="Proteomes" id="UP000217507"/>
    </source>
</evidence>
<dbReference type="InterPro" id="IPR028098">
    <property type="entry name" value="Glyco_trans_4-like_N"/>
</dbReference>
<feature type="domain" description="Glycosyltransferase subfamily 4-like N-terminal" evidence="2">
    <location>
        <begin position="18"/>
        <end position="190"/>
    </location>
</feature>
<dbReference type="EMBL" id="AP018216">
    <property type="protein sequence ID" value="BAY71128.1"/>
    <property type="molecule type" value="Genomic_DNA"/>
</dbReference>
<evidence type="ECO:0000259" key="1">
    <source>
        <dbReference type="Pfam" id="PF00534"/>
    </source>
</evidence>
<evidence type="ECO:0000259" key="2">
    <source>
        <dbReference type="Pfam" id="PF13439"/>
    </source>
</evidence>
<dbReference type="Pfam" id="PF13439">
    <property type="entry name" value="Glyco_transf_4"/>
    <property type="match status" value="1"/>
</dbReference>
<gene>
    <name evidence="3" type="ORF">NIES23_39420</name>
</gene>
<dbReference type="Gene3D" id="3.40.50.2000">
    <property type="entry name" value="Glycogen Phosphorylase B"/>
    <property type="match status" value="2"/>
</dbReference>
<protein>
    <submittedName>
        <fullName evidence="3">Putative glycosyl transferase</fullName>
    </submittedName>
</protein>
<evidence type="ECO:0000313" key="3">
    <source>
        <dbReference type="EMBL" id="BAY71128.1"/>
    </source>
</evidence>
<accession>A0A1Z4KQF5</accession>
<dbReference type="PANTHER" id="PTHR12526">
    <property type="entry name" value="GLYCOSYLTRANSFERASE"/>
    <property type="match status" value="1"/>
</dbReference>
<dbReference type="GO" id="GO:0016757">
    <property type="term" value="F:glycosyltransferase activity"/>
    <property type="evidence" value="ECO:0007669"/>
    <property type="project" value="InterPro"/>
</dbReference>
<dbReference type="Proteomes" id="UP000217507">
    <property type="component" value="Chromosome"/>
</dbReference>
<name>A0A1Z4KQF5_ANAVA</name>